<evidence type="ECO:0000313" key="2">
    <source>
        <dbReference type="Proteomes" id="UP000308600"/>
    </source>
</evidence>
<keyword evidence="2" id="KW-1185">Reference proteome</keyword>
<gene>
    <name evidence="1" type="ORF">BDN72DRAFT_963418</name>
</gene>
<reference evidence="1 2" key="1">
    <citation type="journal article" date="2019" name="Nat. Ecol. Evol.">
        <title>Megaphylogeny resolves global patterns of mushroom evolution.</title>
        <authorList>
            <person name="Varga T."/>
            <person name="Krizsan K."/>
            <person name="Foldi C."/>
            <person name="Dima B."/>
            <person name="Sanchez-Garcia M."/>
            <person name="Sanchez-Ramirez S."/>
            <person name="Szollosi G.J."/>
            <person name="Szarkandi J.G."/>
            <person name="Papp V."/>
            <person name="Albert L."/>
            <person name="Andreopoulos W."/>
            <person name="Angelini C."/>
            <person name="Antonin V."/>
            <person name="Barry K.W."/>
            <person name="Bougher N.L."/>
            <person name="Buchanan P."/>
            <person name="Buyck B."/>
            <person name="Bense V."/>
            <person name="Catcheside P."/>
            <person name="Chovatia M."/>
            <person name="Cooper J."/>
            <person name="Damon W."/>
            <person name="Desjardin D."/>
            <person name="Finy P."/>
            <person name="Geml J."/>
            <person name="Haridas S."/>
            <person name="Hughes K."/>
            <person name="Justo A."/>
            <person name="Karasinski D."/>
            <person name="Kautmanova I."/>
            <person name="Kiss B."/>
            <person name="Kocsube S."/>
            <person name="Kotiranta H."/>
            <person name="LaButti K.M."/>
            <person name="Lechner B.E."/>
            <person name="Liimatainen K."/>
            <person name="Lipzen A."/>
            <person name="Lukacs Z."/>
            <person name="Mihaltcheva S."/>
            <person name="Morgado L.N."/>
            <person name="Niskanen T."/>
            <person name="Noordeloos M.E."/>
            <person name="Ohm R.A."/>
            <person name="Ortiz-Santana B."/>
            <person name="Ovrebo C."/>
            <person name="Racz N."/>
            <person name="Riley R."/>
            <person name="Savchenko A."/>
            <person name="Shiryaev A."/>
            <person name="Soop K."/>
            <person name="Spirin V."/>
            <person name="Szebenyi C."/>
            <person name="Tomsovsky M."/>
            <person name="Tulloss R.E."/>
            <person name="Uehling J."/>
            <person name="Grigoriev I.V."/>
            <person name="Vagvolgyi C."/>
            <person name="Papp T."/>
            <person name="Martin F.M."/>
            <person name="Miettinen O."/>
            <person name="Hibbett D.S."/>
            <person name="Nagy L.G."/>
        </authorList>
    </citation>
    <scope>NUCLEOTIDE SEQUENCE [LARGE SCALE GENOMIC DNA]</scope>
    <source>
        <strain evidence="1 2">NL-1719</strain>
    </source>
</reference>
<proteinExistence type="predicted"/>
<dbReference type="Proteomes" id="UP000308600">
    <property type="component" value="Unassembled WGS sequence"/>
</dbReference>
<accession>A0ACD3AE19</accession>
<sequence length="498" mass="55593">MATEDVELNDTQTLDAGLSESSIISRVPPEVLIEIFLEALAKSHSRRSDFTLTLLLVSKRWRRIIIGTPDIWATIYSSNPVEIQASMTYAGSVPLTIQAEHLLPNKDEPLTTIFGAFSRVHSLTLCAHREDTKIGGFEEMWTSPAPQLEEILTTGIVLPRSLFAGSAPRLRTFSLYLGSGDWNTFPVCPQLESLEIIAPDTIISITTLLNKLRRMSRLTKLVIEKALDNSNPPGGRIELPKLQELCLIDDHTECTIMLLNHLTIPADTRLELSMDCEEEMTPSIATIEALRRCRKDASWDLQSLSVVTNEREPTSLVMTFPAEGNISGEDKPHEIIFDAIPHPFIGVKDIFQHLGLSYLRSLDLDGAAVGYHELSFRRSMSPMGQSFWTFVATLPYLESLSVRNIFALDFVAYWIYDEAFSDGTKKPFESLLHLVYDESYQDIAPDLNGLVVTVEYLTHYGPHLAGLTVISAVALEEHTVEGLKALPVQTVQVVIRTQ</sequence>
<protein>
    <submittedName>
        <fullName evidence="1">Uncharacterized protein</fullName>
    </submittedName>
</protein>
<organism evidence="1 2">
    <name type="scientific">Pluteus cervinus</name>
    <dbReference type="NCBI Taxonomy" id="181527"/>
    <lineage>
        <taxon>Eukaryota</taxon>
        <taxon>Fungi</taxon>
        <taxon>Dikarya</taxon>
        <taxon>Basidiomycota</taxon>
        <taxon>Agaricomycotina</taxon>
        <taxon>Agaricomycetes</taxon>
        <taxon>Agaricomycetidae</taxon>
        <taxon>Agaricales</taxon>
        <taxon>Pluteineae</taxon>
        <taxon>Pluteaceae</taxon>
        <taxon>Pluteus</taxon>
    </lineage>
</organism>
<name>A0ACD3AE19_9AGAR</name>
<dbReference type="EMBL" id="ML208487">
    <property type="protein sequence ID" value="TFK64158.1"/>
    <property type="molecule type" value="Genomic_DNA"/>
</dbReference>
<evidence type="ECO:0000313" key="1">
    <source>
        <dbReference type="EMBL" id="TFK64158.1"/>
    </source>
</evidence>